<dbReference type="InterPro" id="IPR037004">
    <property type="entry name" value="Exonuc_VII_ssu_sf"/>
</dbReference>
<comment type="subunit">
    <text evidence="6">Heterooligomer composed of large and small subunits.</text>
</comment>
<sequence>MPQSGGKAGPEEPASFEEAMERLEQVVRELESGELSLERSIVRFQEGMMLAKWCRDQLDQAEQRIEVVLQQEGGGWESRPFEPRPGEDE</sequence>
<evidence type="ECO:0000313" key="7">
    <source>
        <dbReference type="EMBL" id="ATY84411.1"/>
    </source>
</evidence>
<protein>
    <recommendedName>
        <fullName evidence="6">Exodeoxyribonuclease 7 small subunit</fullName>
        <ecNumber evidence="6">3.1.11.6</ecNumber>
    </recommendedName>
    <alternativeName>
        <fullName evidence="6">Exodeoxyribonuclease VII small subunit</fullName>
        <shortName evidence="6">Exonuclease VII small subunit</shortName>
    </alternativeName>
</protein>
<organism evidence="7 9">
    <name type="scientific">Kyrpidia spormannii</name>
    <dbReference type="NCBI Taxonomy" id="2055160"/>
    <lineage>
        <taxon>Bacteria</taxon>
        <taxon>Bacillati</taxon>
        <taxon>Bacillota</taxon>
        <taxon>Bacilli</taxon>
        <taxon>Bacillales</taxon>
        <taxon>Alicyclobacillaceae</taxon>
        <taxon>Kyrpidia</taxon>
    </lineage>
</organism>
<evidence type="ECO:0000256" key="4">
    <source>
        <dbReference type="ARBA" id="ARBA00022801"/>
    </source>
</evidence>
<dbReference type="Pfam" id="PF02609">
    <property type="entry name" value="Exonuc_VII_S"/>
    <property type="match status" value="1"/>
</dbReference>
<keyword evidence="9" id="KW-1185">Reference proteome</keyword>
<dbReference type="AlphaFoldDB" id="A0A2K8N4W5"/>
<keyword evidence="2 6" id="KW-0963">Cytoplasm</keyword>
<evidence type="ECO:0000313" key="8">
    <source>
        <dbReference type="EMBL" id="CAB3392051.1"/>
    </source>
</evidence>
<dbReference type="SUPFAM" id="SSF116842">
    <property type="entry name" value="XseB-like"/>
    <property type="match status" value="1"/>
</dbReference>
<dbReference type="GO" id="GO:0009318">
    <property type="term" value="C:exodeoxyribonuclease VII complex"/>
    <property type="evidence" value="ECO:0007669"/>
    <property type="project" value="UniProtKB-UniRule"/>
</dbReference>
<dbReference type="GO" id="GO:0008855">
    <property type="term" value="F:exodeoxyribonuclease VII activity"/>
    <property type="evidence" value="ECO:0007669"/>
    <property type="project" value="UniProtKB-UniRule"/>
</dbReference>
<dbReference type="EMBL" id="LR792683">
    <property type="protein sequence ID" value="CAB3392051.1"/>
    <property type="molecule type" value="Genomic_DNA"/>
</dbReference>
<dbReference type="EMBL" id="CP024955">
    <property type="protein sequence ID" value="ATY84411.1"/>
    <property type="molecule type" value="Genomic_DNA"/>
</dbReference>
<dbReference type="KEGG" id="kyr:CVV65_05130"/>
<dbReference type="Proteomes" id="UP000231932">
    <property type="component" value="Chromosome"/>
</dbReference>
<dbReference type="HAMAP" id="MF_00337">
    <property type="entry name" value="Exonuc_7_S"/>
    <property type="match status" value="1"/>
</dbReference>
<reference evidence="7" key="2">
    <citation type="journal article" date="2018" name="Genome Announc.">
        <title>Complete Genome Sequence of Kyrpidia sp. Strain EA-1, a Thermophilic Knallgas Bacterium, Isolated from the Azores.</title>
        <authorList>
            <person name="Reiner J.E."/>
            <person name="Lapp C.J."/>
            <person name="Bunk B."/>
            <person name="Sproer C."/>
            <person name="Overmann J."/>
            <person name="Gescher J."/>
        </authorList>
    </citation>
    <scope>NUCLEOTIDE SEQUENCE</scope>
    <source>
        <strain evidence="7">EA-1</strain>
    </source>
</reference>
<dbReference type="Proteomes" id="UP000502196">
    <property type="component" value="Chromosome"/>
</dbReference>
<dbReference type="PANTHER" id="PTHR34137:SF1">
    <property type="entry name" value="EXODEOXYRIBONUCLEASE 7 SMALL SUBUNIT"/>
    <property type="match status" value="1"/>
</dbReference>
<evidence type="ECO:0000256" key="6">
    <source>
        <dbReference type="HAMAP-Rule" id="MF_00337"/>
    </source>
</evidence>
<evidence type="ECO:0000256" key="1">
    <source>
        <dbReference type="ARBA" id="ARBA00009998"/>
    </source>
</evidence>
<comment type="catalytic activity">
    <reaction evidence="6">
        <text>Exonucleolytic cleavage in either 5'- to 3'- or 3'- to 5'-direction to yield nucleoside 5'-phosphates.</text>
        <dbReference type="EC" id="3.1.11.6"/>
    </reaction>
</comment>
<dbReference type="GO" id="GO:0005829">
    <property type="term" value="C:cytosol"/>
    <property type="evidence" value="ECO:0007669"/>
    <property type="project" value="TreeGrafter"/>
</dbReference>
<dbReference type="PANTHER" id="PTHR34137">
    <property type="entry name" value="EXODEOXYRIBONUCLEASE 7 SMALL SUBUNIT"/>
    <property type="match status" value="1"/>
</dbReference>
<comment type="function">
    <text evidence="6">Bidirectionally degrades single-stranded DNA into large acid-insoluble oligonucleotides, which are then degraded further into small acid-soluble oligonucleotides.</text>
</comment>
<evidence type="ECO:0000256" key="3">
    <source>
        <dbReference type="ARBA" id="ARBA00022722"/>
    </source>
</evidence>
<keyword evidence="5 6" id="KW-0269">Exonuclease</keyword>
<dbReference type="Gene3D" id="1.10.287.1040">
    <property type="entry name" value="Exonuclease VII, small subunit"/>
    <property type="match status" value="1"/>
</dbReference>
<proteinExistence type="inferred from homology"/>
<comment type="subcellular location">
    <subcellularLocation>
        <location evidence="6">Cytoplasm</location>
    </subcellularLocation>
</comment>
<dbReference type="GO" id="GO:0006308">
    <property type="term" value="P:DNA catabolic process"/>
    <property type="evidence" value="ECO:0007669"/>
    <property type="project" value="UniProtKB-UniRule"/>
</dbReference>
<keyword evidence="3 6" id="KW-0540">Nuclease</keyword>
<evidence type="ECO:0000313" key="10">
    <source>
        <dbReference type="Proteomes" id="UP000502196"/>
    </source>
</evidence>
<gene>
    <name evidence="6 7" type="primary">xseB</name>
    <name evidence="8" type="ORF">COOX1_1217</name>
    <name evidence="7" type="ORF">CVV65_05130</name>
</gene>
<dbReference type="EC" id="3.1.11.6" evidence="6"/>
<dbReference type="InterPro" id="IPR003761">
    <property type="entry name" value="Exonuc_VII_S"/>
</dbReference>
<accession>A0A2K8N4W5</accession>
<dbReference type="OrthoDB" id="9798666at2"/>
<keyword evidence="4 6" id="KW-0378">Hydrolase</keyword>
<evidence type="ECO:0000256" key="2">
    <source>
        <dbReference type="ARBA" id="ARBA00022490"/>
    </source>
</evidence>
<evidence type="ECO:0000313" key="9">
    <source>
        <dbReference type="Proteomes" id="UP000231932"/>
    </source>
</evidence>
<reference evidence="8 10" key="3">
    <citation type="submission" date="2020-04" db="EMBL/GenBank/DDBJ databases">
        <authorList>
            <person name="Hogendoorn C."/>
        </authorList>
    </citation>
    <scope>NUCLEOTIDE SEQUENCE [LARGE SCALE GENOMIC DNA]</scope>
    <source>
        <strain evidence="8">COOX1</strain>
    </source>
</reference>
<evidence type="ECO:0000256" key="5">
    <source>
        <dbReference type="ARBA" id="ARBA00022839"/>
    </source>
</evidence>
<reference evidence="9" key="1">
    <citation type="submission" date="2017-11" db="EMBL/GenBank/DDBJ databases">
        <title>Complete Genome Sequence of Kyrpidia sp. Strain EA-1, a thermophilic, hydrogen-oxidizing Bacterium, isolated from the Azores.</title>
        <authorList>
            <person name="Reiner J.E."/>
            <person name="Lapp C.J."/>
            <person name="Bunk B."/>
            <person name="Gescher J."/>
        </authorList>
    </citation>
    <scope>NUCLEOTIDE SEQUENCE [LARGE SCALE GENOMIC DNA]</scope>
    <source>
        <strain evidence="9">EA-1</strain>
    </source>
</reference>
<dbReference type="NCBIfam" id="TIGR01280">
    <property type="entry name" value="xseB"/>
    <property type="match status" value="1"/>
</dbReference>
<name>A0A2K8N4W5_9BACL</name>
<comment type="similarity">
    <text evidence="1 6">Belongs to the XseB family.</text>
</comment>